<dbReference type="Proteomes" id="UP001221757">
    <property type="component" value="Unassembled WGS sequence"/>
</dbReference>
<gene>
    <name evidence="3" type="ORF">B0H17DRAFT_1028149</name>
</gene>
<evidence type="ECO:0000313" key="4">
    <source>
        <dbReference type="Proteomes" id="UP001221757"/>
    </source>
</evidence>
<dbReference type="AlphaFoldDB" id="A0AAD7H101"/>
<feature type="compositionally biased region" description="Acidic residues" evidence="1">
    <location>
        <begin position="236"/>
        <end position="247"/>
    </location>
</feature>
<sequence length="545" mass="58701">MSSLVFKTAFGSKRVTLSPLLSLLGFGLSFIQALSSSHDQAQLSARSSASYILMPMSSVIFKTAFGSKRVTLSPLLSLLGFGLSFIQALSSSRDQAQLSASFSPSRASGPPTPSFEYQNNVPSWTLVSVISLLIITGLAIGAWIRSPGLPPRAYGRLRKGPPPPPPPPPPPQALPPANVDDEEDKDDDDADANDGGGDDEPQQDAGAENEDALQEDDLAVAGAPAPDDPPPPPGGVEEDDNDDDDFSASDGGVSWLLLLLFGNFVLGLFTRTQGYGTGNVKPANVQLGTAKPNPSAQSTSATIPGLLERQLRVVEGDPAFEMCAVPPPPSFIAGLLQRRSPPSPVVPPLPLLPQQALDVPVPLATHSLAPVPRQGRLLPLWVWKTYFLLALLPGLALVGAVVRLLLVLRPIRIPGPEHVPEAPLPEDEDEDGVVPEQPPPEPVQAVVPEPPPIQQQEHAPLPPNTLQATRKRIRLALLQHKEHGEGERVVRAQALQLLRRTTARRVKEPVLDEDTDRKQRREVREVQQRVWRQLCELTVRGEDEA</sequence>
<name>A0AAD7H101_MYCRO</name>
<keyword evidence="2" id="KW-1133">Transmembrane helix</keyword>
<keyword evidence="2" id="KW-0472">Membrane</keyword>
<feature type="transmembrane region" description="Helical" evidence="2">
    <location>
        <begin position="386"/>
        <end position="406"/>
    </location>
</feature>
<evidence type="ECO:0000256" key="2">
    <source>
        <dbReference type="SAM" id="Phobius"/>
    </source>
</evidence>
<protein>
    <submittedName>
        <fullName evidence="3">Uncharacterized protein</fullName>
    </submittedName>
</protein>
<proteinExistence type="predicted"/>
<feature type="compositionally biased region" description="Acidic residues" evidence="1">
    <location>
        <begin position="179"/>
        <end position="218"/>
    </location>
</feature>
<feature type="compositionally biased region" description="Acidic residues" evidence="1">
    <location>
        <begin position="424"/>
        <end position="433"/>
    </location>
</feature>
<evidence type="ECO:0000256" key="1">
    <source>
        <dbReference type="SAM" id="MobiDB-lite"/>
    </source>
</evidence>
<keyword evidence="2" id="KW-0812">Transmembrane</keyword>
<accession>A0AAD7H101</accession>
<reference evidence="3" key="1">
    <citation type="submission" date="2023-03" db="EMBL/GenBank/DDBJ databases">
        <title>Massive genome expansion in bonnet fungi (Mycena s.s.) driven by repeated elements and novel gene families across ecological guilds.</title>
        <authorList>
            <consortium name="Lawrence Berkeley National Laboratory"/>
            <person name="Harder C.B."/>
            <person name="Miyauchi S."/>
            <person name="Viragh M."/>
            <person name="Kuo A."/>
            <person name="Thoen E."/>
            <person name="Andreopoulos B."/>
            <person name="Lu D."/>
            <person name="Skrede I."/>
            <person name="Drula E."/>
            <person name="Henrissat B."/>
            <person name="Morin E."/>
            <person name="Kohler A."/>
            <person name="Barry K."/>
            <person name="LaButti K."/>
            <person name="Morin E."/>
            <person name="Salamov A."/>
            <person name="Lipzen A."/>
            <person name="Mereny Z."/>
            <person name="Hegedus B."/>
            <person name="Baldrian P."/>
            <person name="Stursova M."/>
            <person name="Weitz H."/>
            <person name="Taylor A."/>
            <person name="Grigoriev I.V."/>
            <person name="Nagy L.G."/>
            <person name="Martin F."/>
            <person name="Kauserud H."/>
        </authorList>
    </citation>
    <scope>NUCLEOTIDE SEQUENCE</scope>
    <source>
        <strain evidence="3">CBHHK067</strain>
    </source>
</reference>
<feature type="transmembrane region" description="Helical" evidence="2">
    <location>
        <begin position="253"/>
        <end position="270"/>
    </location>
</feature>
<feature type="region of interest" description="Disordered" evidence="1">
    <location>
        <begin position="154"/>
        <end position="248"/>
    </location>
</feature>
<feature type="region of interest" description="Disordered" evidence="1">
    <location>
        <begin position="417"/>
        <end position="443"/>
    </location>
</feature>
<feature type="transmembrane region" description="Helical" evidence="2">
    <location>
        <begin position="124"/>
        <end position="144"/>
    </location>
</feature>
<evidence type="ECO:0000313" key="3">
    <source>
        <dbReference type="EMBL" id="KAJ7709499.1"/>
    </source>
</evidence>
<feature type="compositionally biased region" description="Pro residues" evidence="1">
    <location>
        <begin position="160"/>
        <end position="174"/>
    </location>
</feature>
<dbReference type="EMBL" id="JARKIE010000002">
    <property type="protein sequence ID" value="KAJ7709499.1"/>
    <property type="molecule type" value="Genomic_DNA"/>
</dbReference>
<comment type="caution">
    <text evidence="3">The sequence shown here is derived from an EMBL/GenBank/DDBJ whole genome shotgun (WGS) entry which is preliminary data.</text>
</comment>
<keyword evidence="4" id="KW-1185">Reference proteome</keyword>
<organism evidence="3 4">
    <name type="scientific">Mycena rosella</name>
    <name type="common">Pink bonnet</name>
    <name type="synonym">Agaricus rosellus</name>
    <dbReference type="NCBI Taxonomy" id="1033263"/>
    <lineage>
        <taxon>Eukaryota</taxon>
        <taxon>Fungi</taxon>
        <taxon>Dikarya</taxon>
        <taxon>Basidiomycota</taxon>
        <taxon>Agaricomycotina</taxon>
        <taxon>Agaricomycetes</taxon>
        <taxon>Agaricomycetidae</taxon>
        <taxon>Agaricales</taxon>
        <taxon>Marasmiineae</taxon>
        <taxon>Mycenaceae</taxon>
        <taxon>Mycena</taxon>
    </lineage>
</organism>